<name>A0A380X793_CYTFI</name>
<evidence type="ECO:0000313" key="3">
    <source>
        <dbReference type="Proteomes" id="UP000465778"/>
    </source>
</evidence>
<feature type="region of interest" description="Disordered" evidence="1">
    <location>
        <begin position="27"/>
        <end position="53"/>
    </location>
</feature>
<proteinExistence type="predicted"/>
<dbReference type="EMBL" id="VDEM01000031">
    <property type="protein sequence ID" value="KAF0823413.1"/>
    <property type="molecule type" value="Genomic_DNA"/>
</dbReference>
<reference evidence="2 3" key="1">
    <citation type="journal article" date="2020" name="G3 (Bethesda)">
        <title>Whole Genome Sequencing and Comparative Genomics of Two Nematicidal Bacillus Strains Reveals a Wide Range of Possible Virulence Factors.</title>
        <authorList>
            <person name="Susic N."/>
            <person name="Janezic S."/>
            <person name="Rupnik M."/>
            <person name="Geric Stare B."/>
        </authorList>
    </citation>
    <scope>NUCLEOTIDE SEQUENCE [LARGE SCALE GENOMIC DNA]</scope>
    <source>
        <strain evidence="2 3">I-1582</strain>
    </source>
</reference>
<evidence type="ECO:0000313" key="2">
    <source>
        <dbReference type="EMBL" id="KAF0823413.1"/>
    </source>
</evidence>
<protein>
    <submittedName>
        <fullName evidence="2">Uncharacterized protein</fullName>
    </submittedName>
</protein>
<evidence type="ECO:0000256" key="1">
    <source>
        <dbReference type="SAM" id="MobiDB-lite"/>
    </source>
</evidence>
<gene>
    <name evidence="2" type="ORF">KIS1582_2784</name>
</gene>
<organism evidence="2 3">
    <name type="scientific">Cytobacillus firmus</name>
    <name type="common">Bacillus firmus</name>
    <dbReference type="NCBI Taxonomy" id="1399"/>
    <lineage>
        <taxon>Bacteria</taxon>
        <taxon>Bacillati</taxon>
        <taxon>Bacillota</taxon>
        <taxon>Bacilli</taxon>
        <taxon>Bacillales</taxon>
        <taxon>Bacillaceae</taxon>
        <taxon>Cytobacillus</taxon>
    </lineage>
</organism>
<dbReference type="AlphaFoldDB" id="A0A380X793"/>
<dbReference type="Proteomes" id="UP000465778">
    <property type="component" value="Unassembled WGS sequence"/>
</dbReference>
<feature type="compositionally biased region" description="Basic and acidic residues" evidence="1">
    <location>
        <begin position="43"/>
        <end position="53"/>
    </location>
</feature>
<sequence>MRKALSRRLLPIKIKSILNEGMAFPSKGTGRAKRFACGAGQESDSKERSRWKC</sequence>
<accession>A0A380X793</accession>
<comment type="caution">
    <text evidence="2">The sequence shown here is derived from an EMBL/GenBank/DDBJ whole genome shotgun (WGS) entry which is preliminary data.</text>
</comment>